<evidence type="ECO:0000256" key="6">
    <source>
        <dbReference type="RuleBase" id="RU003796"/>
    </source>
</evidence>
<feature type="compositionally biased region" description="Basic and acidic residues" evidence="7">
    <location>
        <begin position="394"/>
        <end position="403"/>
    </location>
</feature>
<dbReference type="FunFam" id="1.10.10.10:FF:000008">
    <property type="entry name" value="E2F transcription factor 1"/>
    <property type="match status" value="1"/>
</dbReference>
<protein>
    <submittedName>
        <fullName evidence="9">Transcription factor E2F/dimerization partner (TDP)</fullName>
    </submittedName>
</protein>
<accession>A0A200Q356</accession>
<dbReference type="InterPro" id="IPR036388">
    <property type="entry name" value="WH-like_DNA-bd_sf"/>
</dbReference>
<proteinExistence type="inferred from homology"/>
<feature type="region of interest" description="Disordered" evidence="7">
    <location>
        <begin position="145"/>
        <end position="170"/>
    </location>
</feature>
<dbReference type="GO" id="GO:0000981">
    <property type="term" value="F:DNA-binding transcription factor activity, RNA polymerase II-specific"/>
    <property type="evidence" value="ECO:0007669"/>
    <property type="project" value="TreeGrafter"/>
</dbReference>
<evidence type="ECO:0000256" key="4">
    <source>
        <dbReference type="ARBA" id="ARBA00023163"/>
    </source>
</evidence>
<keyword evidence="6" id="KW-0539">Nucleus</keyword>
<dbReference type="InterPro" id="IPR003316">
    <property type="entry name" value="E2F_WHTH_DNA-bd_dom"/>
</dbReference>
<feature type="domain" description="E2F/DP family winged-helix DNA-binding" evidence="8">
    <location>
        <begin position="177"/>
        <end position="242"/>
    </location>
</feature>
<dbReference type="AlphaFoldDB" id="A0A200Q356"/>
<gene>
    <name evidence="9" type="ORF">BVC80_8873g4</name>
</gene>
<dbReference type="Pfam" id="PF02319">
    <property type="entry name" value="WHD_E2F_TDP"/>
    <property type="match status" value="1"/>
</dbReference>
<dbReference type="GO" id="GO:0000978">
    <property type="term" value="F:RNA polymerase II cis-regulatory region sequence-specific DNA binding"/>
    <property type="evidence" value="ECO:0007669"/>
    <property type="project" value="InterPro"/>
</dbReference>
<dbReference type="OMA" id="IKAPYAS"/>
<dbReference type="EMBL" id="MVGT01003199">
    <property type="protein sequence ID" value="OVA04900.1"/>
    <property type="molecule type" value="Genomic_DNA"/>
</dbReference>
<comment type="caution">
    <text evidence="9">The sequence shown here is derived from an EMBL/GenBank/DDBJ whole genome shotgun (WGS) entry which is preliminary data.</text>
</comment>
<evidence type="ECO:0000256" key="5">
    <source>
        <dbReference type="ARBA" id="ARBA00023306"/>
    </source>
</evidence>
<evidence type="ECO:0000256" key="2">
    <source>
        <dbReference type="ARBA" id="ARBA00023015"/>
    </source>
</evidence>
<keyword evidence="4 6" id="KW-0804">Transcription</keyword>
<dbReference type="SUPFAM" id="SSF46785">
    <property type="entry name" value="Winged helix' DNA-binding domain"/>
    <property type="match status" value="1"/>
</dbReference>
<keyword evidence="2 6" id="KW-0805">Transcription regulation</keyword>
<dbReference type="OrthoDB" id="1743261at2759"/>
<dbReference type="CDD" id="cd14660">
    <property type="entry name" value="E2F_DD"/>
    <property type="match status" value="1"/>
</dbReference>
<name>A0A200Q356_MACCD</name>
<sequence>MSVSDEPSNPSNPQFQLNSQTPQSPPPLVLGSLNRQFPFSSPKPPTFSPSSSFDCRRFIGSSGDGGKAESVFTEIPLKQRNEKQDRVRTGQWVINQGQLEPVDSLVTSLSGMGCKRYQKTSQGHTEAVNSPLRPMSATCIKRYSRSNASKNTRSGPQTAQSNAGSASNILTPTSSCRYDSSLGLLTKKFLNLILEAKDGTLDLNKTADVLEVQKRRIYDITNVLEGIGLIEKTSKNNIRWKGIDMSRPMELDDEVSKLKAEIESIYDEERRLDVEIREKQERLRTLGADENSQKFLFLTEEDITSLPCYENKTLIAIKAPQASSLEVPDPDEDINYPQKQFRMMVRSTTGPIDVYLVSKYQGRPEDIIVKRGGSMHHLSMNNSDYKSEATFSRKAQDTGHDQDNQNISSESPNSLGSVTGIQKIVPSDANIDDDYWFRSDLDVSITDLWVNEDWAQVGELIQEDKFPVASLTQHQTLPGVVREEREFGMDSRCMEKT</sequence>
<keyword evidence="5" id="KW-0131">Cell cycle</keyword>
<dbReference type="PANTHER" id="PTHR12081">
    <property type="entry name" value="TRANSCRIPTION FACTOR E2F"/>
    <property type="match status" value="1"/>
</dbReference>
<dbReference type="SMART" id="SM01372">
    <property type="entry name" value="E2F_TDP"/>
    <property type="match status" value="1"/>
</dbReference>
<feature type="region of interest" description="Disordered" evidence="7">
    <location>
        <begin position="388"/>
        <end position="419"/>
    </location>
</feature>
<keyword evidence="3 6" id="KW-0238">DNA-binding</keyword>
<evidence type="ECO:0000313" key="9">
    <source>
        <dbReference type="EMBL" id="OVA04900.1"/>
    </source>
</evidence>
<dbReference type="GO" id="GO:0046983">
    <property type="term" value="F:protein dimerization activity"/>
    <property type="evidence" value="ECO:0007669"/>
    <property type="project" value="InterPro"/>
</dbReference>
<feature type="region of interest" description="Disordered" evidence="7">
    <location>
        <begin position="1"/>
        <end position="51"/>
    </location>
</feature>
<dbReference type="InParanoid" id="A0A200Q356"/>
<dbReference type="Pfam" id="PF16421">
    <property type="entry name" value="E2F_CC-MB"/>
    <property type="match status" value="1"/>
</dbReference>
<dbReference type="Gene3D" id="6.10.250.540">
    <property type="match status" value="1"/>
</dbReference>
<dbReference type="InterPro" id="IPR015633">
    <property type="entry name" value="E2F"/>
</dbReference>
<dbReference type="InterPro" id="IPR037241">
    <property type="entry name" value="E2F-DP_heterodim"/>
</dbReference>
<feature type="compositionally biased region" description="Polar residues" evidence="7">
    <location>
        <begin position="404"/>
        <end position="419"/>
    </location>
</feature>
<keyword evidence="10" id="KW-1185">Reference proteome</keyword>
<dbReference type="InterPro" id="IPR032198">
    <property type="entry name" value="E2F_CC-MB"/>
</dbReference>
<evidence type="ECO:0000313" key="10">
    <source>
        <dbReference type="Proteomes" id="UP000195402"/>
    </source>
</evidence>
<organism evidence="9 10">
    <name type="scientific">Macleaya cordata</name>
    <name type="common">Five-seeded plume-poppy</name>
    <name type="synonym">Bocconia cordata</name>
    <dbReference type="NCBI Taxonomy" id="56857"/>
    <lineage>
        <taxon>Eukaryota</taxon>
        <taxon>Viridiplantae</taxon>
        <taxon>Streptophyta</taxon>
        <taxon>Embryophyta</taxon>
        <taxon>Tracheophyta</taxon>
        <taxon>Spermatophyta</taxon>
        <taxon>Magnoliopsida</taxon>
        <taxon>Ranunculales</taxon>
        <taxon>Papaveraceae</taxon>
        <taxon>Papaveroideae</taxon>
        <taxon>Macleaya</taxon>
    </lineage>
</organism>
<dbReference type="SUPFAM" id="SSF144074">
    <property type="entry name" value="E2F-DP heterodimerization region"/>
    <property type="match status" value="1"/>
</dbReference>
<dbReference type="Proteomes" id="UP000195402">
    <property type="component" value="Unassembled WGS sequence"/>
</dbReference>
<evidence type="ECO:0000256" key="1">
    <source>
        <dbReference type="ARBA" id="ARBA00010940"/>
    </source>
</evidence>
<dbReference type="Gene3D" id="1.10.10.10">
    <property type="entry name" value="Winged helix-like DNA-binding domain superfamily/Winged helix DNA-binding domain"/>
    <property type="match status" value="1"/>
</dbReference>
<comment type="subcellular location">
    <subcellularLocation>
        <location evidence="6">Nucleus</location>
    </subcellularLocation>
</comment>
<evidence type="ECO:0000256" key="7">
    <source>
        <dbReference type="SAM" id="MobiDB-lite"/>
    </source>
</evidence>
<dbReference type="PANTHER" id="PTHR12081:SF51">
    <property type="entry name" value="TRANSCRIPTION FACTOR E2FC"/>
    <property type="match status" value="1"/>
</dbReference>
<dbReference type="STRING" id="56857.A0A200Q356"/>
<dbReference type="InterPro" id="IPR036390">
    <property type="entry name" value="WH_DNA-bd_sf"/>
</dbReference>
<feature type="compositionally biased region" description="Polar residues" evidence="7">
    <location>
        <begin position="1"/>
        <end position="22"/>
    </location>
</feature>
<comment type="similarity">
    <text evidence="1 6">Belongs to the E2F/DP family.</text>
</comment>
<evidence type="ECO:0000256" key="3">
    <source>
        <dbReference type="ARBA" id="ARBA00023125"/>
    </source>
</evidence>
<reference evidence="9 10" key="1">
    <citation type="journal article" date="2017" name="Mol. Plant">
        <title>The Genome of Medicinal Plant Macleaya cordata Provides New Insights into Benzylisoquinoline Alkaloids Metabolism.</title>
        <authorList>
            <person name="Liu X."/>
            <person name="Liu Y."/>
            <person name="Huang P."/>
            <person name="Ma Y."/>
            <person name="Qing Z."/>
            <person name="Tang Q."/>
            <person name="Cao H."/>
            <person name="Cheng P."/>
            <person name="Zheng Y."/>
            <person name="Yuan Z."/>
            <person name="Zhou Y."/>
            <person name="Liu J."/>
            <person name="Tang Z."/>
            <person name="Zhuo Y."/>
            <person name="Zhang Y."/>
            <person name="Yu L."/>
            <person name="Huang J."/>
            <person name="Yang P."/>
            <person name="Peng Q."/>
            <person name="Zhang J."/>
            <person name="Jiang W."/>
            <person name="Zhang Z."/>
            <person name="Lin K."/>
            <person name="Ro D.K."/>
            <person name="Chen X."/>
            <person name="Xiong X."/>
            <person name="Shang Y."/>
            <person name="Huang S."/>
            <person name="Zeng J."/>
        </authorList>
    </citation>
    <scope>NUCLEOTIDE SEQUENCE [LARGE SCALE GENOMIC DNA]</scope>
    <source>
        <strain evidence="10">cv. BLH2017</strain>
        <tissue evidence="9">Root</tissue>
    </source>
</reference>
<dbReference type="GO" id="GO:0090575">
    <property type="term" value="C:RNA polymerase II transcription regulator complex"/>
    <property type="evidence" value="ECO:0007669"/>
    <property type="project" value="TreeGrafter"/>
</dbReference>
<evidence type="ECO:0000259" key="8">
    <source>
        <dbReference type="SMART" id="SM01372"/>
    </source>
</evidence>